<protein>
    <recommendedName>
        <fullName evidence="3">Tc1-like transposase DDE domain-containing protein</fullName>
    </recommendedName>
</protein>
<accession>A0A151WIZ2</accession>
<dbReference type="PANTHER" id="PTHR47326:SF1">
    <property type="entry name" value="HTH PSQ-TYPE DOMAIN-CONTAINING PROTEIN"/>
    <property type="match status" value="1"/>
</dbReference>
<dbReference type="PANTHER" id="PTHR47326">
    <property type="entry name" value="TRANSPOSABLE ELEMENT TC3 TRANSPOSASE-LIKE PROTEIN"/>
    <property type="match status" value="1"/>
</dbReference>
<evidence type="ECO:0008006" key="3">
    <source>
        <dbReference type="Google" id="ProtNLM"/>
    </source>
</evidence>
<reference evidence="1 2" key="1">
    <citation type="submission" date="2015-09" db="EMBL/GenBank/DDBJ databases">
        <title>Trachymyrmex zeteki WGS genome.</title>
        <authorList>
            <person name="Nygaard S."/>
            <person name="Hu H."/>
            <person name="Boomsma J."/>
            <person name="Zhang G."/>
        </authorList>
    </citation>
    <scope>NUCLEOTIDE SEQUENCE [LARGE SCALE GENOMIC DNA]</scope>
    <source>
        <strain evidence="1">Tzet28-1</strain>
        <tissue evidence="1">Whole body</tissue>
    </source>
</reference>
<dbReference type="Proteomes" id="UP000075809">
    <property type="component" value="Unassembled WGS sequence"/>
</dbReference>
<dbReference type="InterPro" id="IPR036397">
    <property type="entry name" value="RNaseH_sf"/>
</dbReference>
<dbReference type="STRING" id="64791.A0A151WIZ2"/>
<name>A0A151WIZ2_9HYME</name>
<proteinExistence type="predicted"/>
<keyword evidence="2" id="KW-1185">Reference proteome</keyword>
<evidence type="ECO:0000313" key="1">
    <source>
        <dbReference type="EMBL" id="KYQ47796.1"/>
    </source>
</evidence>
<dbReference type="AlphaFoldDB" id="A0A151WIZ2"/>
<dbReference type="EMBL" id="KQ983058">
    <property type="protein sequence ID" value="KYQ47796.1"/>
    <property type="molecule type" value="Genomic_DNA"/>
</dbReference>
<evidence type="ECO:0000313" key="2">
    <source>
        <dbReference type="Proteomes" id="UP000075809"/>
    </source>
</evidence>
<dbReference type="GO" id="GO:0003676">
    <property type="term" value="F:nucleic acid binding"/>
    <property type="evidence" value="ECO:0007669"/>
    <property type="project" value="InterPro"/>
</dbReference>
<sequence length="152" mass="17900">LQNVNIFDNNFQIDPFFLPPRLNGEIYADFLQNELPHVRVQMIHQHDGAPAHFRRDVRDILNTRYRDRWIGRGGPVAWPPLSPDINVLDFFVWGYIKESVEPRRNDTENEVREAIIAVFEHHYTGNSAPRSTVQRAELCIREGGRHFEQFLH</sequence>
<dbReference type="Gene3D" id="3.30.420.10">
    <property type="entry name" value="Ribonuclease H-like superfamily/Ribonuclease H"/>
    <property type="match status" value="1"/>
</dbReference>
<organism evidence="1 2">
    <name type="scientific">Mycetomoellerius zeteki</name>
    <dbReference type="NCBI Taxonomy" id="64791"/>
    <lineage>
        <taxon>Eukaryota</taxon>
        <taxon>Metazoa</taxon>
        <taxon>Ecdysozoa</taxon>
        <taxon>Arthropoda</taxon>
        <taxon>Hexapoda</taxon>
        <taxon>Insecta</taxon>
        <taxon>Pterygota</taxon>
        <taxon>Neoptera</taxon>
        <taxon>Endopterygota</taxon>
        <taxon>Hymenoptera</taxon>
        <taxon>Apocrita</taxon>
        <taxon>Aculeata</taxon>
        <taxon>Formicoidea</taxon>
        <taxon>Formicidae</taxon>
        <taxon>Myrmicinae</taxon>
        <taxon>Mycetomoellerius</taxon>
    </lineage>
</organism>
<gene>
    <name evidence="1" type="ORF">ALC60_13171</name>
</gene>
<feature type="non-terminal residue" evidence="1">
    <location>
        <position position="1"/>
    </location>
</feature>